<dbReference type="AlphaFoldDB" id="A0A919DHT6"/>
<dbReference type="Pfam" id="PF04264">
    <property type="entry name" value="YceI"/>
    <property type="match status" value="1"/>
</dbReference>
<evidence type="ECO:0000256" key="1">
    <source>
        <dbReference type="SAM" id="SignalP"/>
    </source>
</evidence>
<feature type="signal peptide" evidence="1">
    <location>
        <begin position="1"/>
        <end position="24"/>
    </location>
</feature>
<dbReference type="InterPro" id="IPR007372">
    <property type="entry name" value="Lipid/polyisoprenoid-bd_YceI"/>
</dbReference>
<reference evidence="3" key="2">
    <citation type="submission" date="2020-09" db="EMBL/GenBank/DDBJ databases">
        <authorList>
            <person name="Sun Q."/>
            <person name="Kim S."/>
        </authorList>
    </citation>
    <scope>NUCLEOTIDE SEQUENCE</scope>
    <source>
        <strain evidence="3">KCTC 32020</strain>
    </source>
</reference>
<dbReference type="InterPro" id="IPR036761">
    <property type="entry name" value="TTHA0802/YceI-like_sf"/>
</dbReference>
<comment type="caution">
    <text evidence="3">The sequence shown here is derived from an EMBL/GenBank/DDBJ whole genome shotgun (WGS) entry which is preliminary data.</text>
</comment>
<dbReference type="PANTHER" id="PTHR34406">
    <property type="entry name" value="PROTEIN YCEI"/>
    <property type="match status" value="1"/>
</dbReference>
<dbReference type="SUPFAM" id="SSF101874">
    <property type="entry name" value="YceI-like"/>
    <property type="match status" value="1"/>
</dbReference>
<evidence type="ECO:0000259" key="2">
    <source>
        <dbReference type="SMART" id="SM00867"/>
    </source>
</evidence>
<dbReference type="Proteomes" id="UP000636453">
    <property type="component" value="Unassembled WGS sequence"/>
</dbReference>
<gene>
    <name evidence="3" type="ORF">GCM10007167_26760</name>
</gene>
<feature type="domain" description="Lipid/polyisoprenoid-binding YceI-like" evidence="2">
    <location>
        <begin position="30"/>
        <end position="190"/>
    </location>
</feature>
<dbReference type="SMART" id="SM00867">
    <property type="entry name" value="YceI"/>
    <property type="match status" value="1"/>
</dbReference>
<accession>A0A919DHT6</accession>
<protein>
    <recommendedName>
        <fullName evidence="2">Lipid/polyisoprenoid-binding YceI-like domain-containing protein</fullName>
    </recommendedName>
</protein>
<evidence type="ECO:0000313" key="4">
    <source>
        <dbReference type="Proteomes" id="UP000636453"/>
    </source>
</evidence>
<proteinExistence type="predicted"/>
<feature type="chain" id="PRO_5038080677" description="Lipid/polyisoprenoid-binding YceI-like domain-containing protein" evidence="1">
    <location>
        <begin position="25"/>
        <end position="193"/>
    </location>
</feature>
<dbReference type="Gene3D" id="2.40.128.110">
    <property type="entry name" value="Lipid/polyisoprenoid-binding, YceI-like"/>
    <property type="match status" value="1"/>
</dbReference>
<dbReference type="PANTHER" id="PTHR34406:SF1">
    <property type="entry name" value="PROTEIN YCEI"/>
    <property type="match status" value="1"/>
</dbReference>
<evidence type="ECO:0000313" key="3">
    <source>
        <dbReference type="EMBL" id="GHE43639.1"/>
    </source>
</evidence>
<name>A0A919DHT6_9GAMM</name>
<keyword evidence="1" id="KW-0732">Signal</keyword>
<dbReference type="EMBL" id="BNCF01000020">
    <property type="protein sequence ID" value="GHE43639.1"/>
    <property type="molecule type" value="Genomic_DNA"/>
</dbReference>
<organism evidence="3 4">
    <name type="scientific">Vulcaniibacterium thermophilum</name>
    <dbReference type="NCBI Taxonomy" id="1169913"/>
    <lineage>
        <taxon>Bacteria</taxon>
        <taxon>Pseudomonadati</taxon>
        <taxon>Pseudomonadota</taxon>
        <taxon>Gammaproteobacteria</taxon>
        <taxon>Lysobacterales</taxon>
        <taxon>Lysobacteraceae</taxon>
        <taxon>Vulcaniibacterium</taxon>
    </lineage>
</organism>
<keyword evidence="4" id="KW-1185">Reference proteome</keyword>
<reference evidence="3" key="1">
    <citation type="journal article" date="2014" name="Int. J. Syst. Evol. Microbiol.">
        <title>Complete genome sequence of Corynebacterium casei LMG S-19264T (=DSM 44701T), isolated from a smear-ripened cheese.</title>
        <authorList>
            <consortium name="US DOE Joint Genome Institute (JGI-PGF)"/>
            <person name="Walter F."/>
            <person name="Albersmeier A."/>
            <person name="Kalinowski J."/>
            <person name="Ruckert C."/>
        </authorList>
    </citation>
    <scope>NUCLEOTIDE SEQUENCE</scope>
    <source>
        <strain evidence="3">KCTC 32020</strain>
    </source>
</reference>
<sequence>MAVTATRARRLATLLALAVLAASAQETPPARRFDPAHTRFGFELRTRWGQRILGAFPRHAGEVLTLPDGRLQVRIALDAGAVTVEDSRRWSALARGEAFFDAARSPRIDFLSEPFSHELLHTGGPLRGMLTLRGRRRFETFMLDPGHCQRPGLDCDLTGRGLIHRAHYGMDGWTFVLSDRVRLDLRVRVLEAP</sequence>